<reference evidence="2 3" key="1">
    <citation type="submission" date="2018-10" db="EMBL/GenBank/DDBJ databases">
        <title>Anaerotruncus faecis sp. nov., isolated from human feces.</title>
        <authorList>
            <person name="Wang Y.-J."/>
        </authorList>
    </citation>
    <scope>NUCLEOTIDE SEQUENCE [LARGE SCALE GENOMIC DNA]</scope>
    <source>
        <strain evidence="2 3">22A2-44</strain>
    </source>
</reference>
<dbReference type="EMBL" id="RCHT01000001">
    <property type="protein sequence ID" value="RLL14570.1"/>
    <property type="molecule type" value="Genomic_DNA"/>
</dbReference>
<evidence type="ECO:0000313" key="2">
    <source>
        <dbReference type="EMBL" id="RLL14570.1"/>
    </source>
</evidence>
<dbReference type="Proteomes" id="UP000276301">
    <property type="component" value="Unassembled WGS sequence"/>
</dbReference>
<evidence type="ECO:0000256" key="1">
    <source>
        <dbReference type="ARBA" id="ARBA00005721"/>
    </source>
</evidence>
<comment type="caution">
    <text evidence="2">The sequence shown here is derived from an EMBL/GenBank/DDBJ whole genome shotgun (WGS) entry which is preliminary data.</text>
</comment>
<proteinExistence type="inferred from homology"/>
<sequence length="146" mass="15975">MLHRLPKNNRTHPFLAIQRRMIMQSHDQNQAAGNLKISREVIATIARYAALEIEGVDSLASFATNLKGWLLKKQSAKPIDIDLSDDVAVIELHVNIKAGVNIPETAEKIQSAVKEAVQNMTGIAVSRVNINIAGIVFAEPAEQTEA</sequence>
<protein>
    <submittedName>
        <fullName evidence="2">Asp23/Gls24 family envelope stress response protein</fullName>
    </submittedName>
</protein>
<dbReference type="AlphaFoldDB" id="A0A498CSL0"/>
<dbReference type="PANTHER" id="PTHR34297">
    <property type="entry name" value="HYPOTHETICAL CYTOSOLIC PROTEIN-RELATED"/>
    <property type="match status" value="1"/>
</dbReference>
<dbReference type="InterPro" id="IPR005531">
    <property type="entry name" value="Asp23"/>
</dbReference>
<organism evidence="2 3">
    <name type="scientific">Anaerotruncus massiliensis</name>
    <name type="common">ex Liu et al. 2021</name>
    <dbReference type="NCBI Taxonomy" id="2321404"/>
    <lineage>
        <taxon>Bacteria</taxon>
        <taxon>Bacillati</taxon>
        <taxon>Bacillota</taxon>
        <taxon>Clostridia</taxon>
        <taxon>Eubacteriales</taxon>
        <taxon>Oscillospiraceae</taxon>
        <taxon>Anaerotruncus</taxon>
    </lineage>
</organism>
<keyword evidence="3" id="KW-1185">Reference proteome</keyword>
<name>A0A498CSL0_9FIRM</name>
<dbReference type="Pfam" id="PF03780">
    <property type="entry name" value="Asp23"/>
    <property type="match status" value="1"/>
</dbReference>
<gene>
    <name evidence="2" type="ORF">D4A47_00890</name>
</gene>
<comment type="similarity">
    <text evidence="1">Belongs to the asp23 family.</text>
</comment>
<evidence type="ECO:0000313" key="3">
    <source>
        <dbReference type="Proteomes" id="UP000276301"/>
    </source>
</evidence>
<accession>A0A498CSL0</accession>
<dbReference type="PANTHER" id="PTHR34297:SF1">
    <property type="entry name" value="ASP23_GLS24 FAMILY ENVELOPE STRESS RESPONSE PROTEIN"/>
    <property type="match status" value="1"/>
</dbReference>